<dbReference type="Proteomes" id="UP000587760">
    <property type="component" value="Unassembled WGS sequence"/>
</dbReference>
<comment type="cofactor">
    <cofactor evidence="1">
        <name>Zn(2+)</name>
        <dbReference type="ChEBI" id="CHEBI:29105"/>
    </cofactor>
</comment>
<organism evidence="8 9">
    <name type="scientific">Spirochaeta isovalerica</name>
    <dbReference type="NCBI Taxonomy" id="150"/>
    <lineage>
        <taxon>Bacteria</taxon>
        <taxon>Pseudomonadati</taxon>
        <taxon>Spirochaetota</taxon>
        <taxon>Spirochaetia</taxon>
        <taxon>Spirochaetales</taxon>
        <taxon>Spirochaetaceae</taxon>
        <taxon>Spirochaeta</taxon>
    </lineage>
</organism>
<dbReference type="Pfam" id="PF07998">
    <property type="entry name" value="Peptidase_M54"/>
    <property type="match status" value="1"/>
</dbReference>
<accession>A0A841RDX6</accession>
<keyword evidence="2 8" id="KW-0645">Protease</keyword>
<sequence>MKSLKILLLSSTLILGSCNSVEFSDYIFSDEEIKALEDESAEIDAMVNTSARKYYETYFKLGTAYYQKGEMPEALEAVNKGLRLRSTDYTYQYLSALIEFELEDYNSSYIRTLKILEKSSDKGLLDKAEKLQAKILRTGYEYHDISIPDMSDKYVYLMRLGEIDGIFQKAIQDRIEDEFRIEVRILDKIILPVEENKKDNHLKYFDSVIQKFIDRNGQDTFDLVIKELNRNGPIGNIEEEFVRFLYLQEENGAELWEKNMSLIQDQYDAGKSYTVLKHVFADELKEPDCLGILAVTSSDIYSGDYNFLFGWGNPDISIMSYNRFVRDNAGRSKEIKRTVMQAFSSTGYLIGIPRCTDPTCARAYPHSLEEHDMKDDILCDECKNNLIEAYSEM</sequence>
<dbReference type="Gene3D" id="3.40.390.10">
    <property type="entry name" value="Collagenase (Catalytic Domain)"/>
    <property type="match status" value="1"/>
</dbReference>
<dbReference type="InterPro" id="IPR011990">
    <property type="entry name" value="TPR-like_helical_dom_sf"/>
</dbReference>
<keyword evidence="4" id="KW-0378">Hydrolase</keyword>
<dbReference type="Gene3D" id="1.25.40.10">
    <property type="entry name" value="Tetratricopeptide repeat domain"/>
    <property type="match status" value="1"/>
</dbReference>
<dbReference type="RefSeq" id="WP_184748497.1">
    <property type="nucleotide sequence ID" value="NZ_JACHGJ010000010.1"/>
</dbReference>
<keyword evidence="9" id="KW-1185">Reference proteome</keyword>
<evidence type="ECO:0000256" key="6">
    <source>
        <dbReference type="ARBA" id="ARBA00023049"/>
    </source>
</evidence>
<evidence type="ECO:0000256" key="5">
    <source>
        <dbReference type="ARBA" id="ARBA00022833"/>
    </source>
</evidence>
<evidence type="ECO:0000313" key="9">
    <source>
        <dbReference type="Proteomes" id="UP000587760"/>
    </source>
</evidence>
<evidence type="ECO:0000256" key="7">
    <source>
        <dbReference type="PROSITE-ProRule" id="PRU00339"/>
    </source>
</evidence>
<dbReference type="PROSITE" id="PS51257">
    <property type="entry name" value="PROKAR_LIPOPROTEIN"/>
    <property type="match status" value="1"/>
</dbReference>
<dbReference type="GO" id="GO:0006508">
    <property type="term" value="P:proteolysis"/>
    <property type="evidence" value="ECO:0007669"/>
    <property type="project" value="UniProtKB-KW"/>
</dbReference>
<reference evidence="8 9" key="1">
    <citation type="submission" date="2020-08" db="EMBL/GenBank/DDBJ databases">
        <title>Genomic Encyclopedia of Type Strains, Phase IV (KMG-IV): sequencing the most valuable type-strain genomes for metagenomic binning, comparative biology and taxonomic classification.</title>
        <authorList>
            <person name="Goeker M."/>
        </authorList>
    </citation>
    <scope>NUCLEOTIDE SEQUENCE [LARGE SCALE GENOMIC DNA]</scope>
    <source>
        <strain evidence="8 9">DSM 2461</strain>
    </source>
</reference>
<keyword evidence="5" id="KW-0862">Zinc</keyword>
<protein>
    <submittedName>
        <fullName evidence="8">Putative Zn-dependent protease</fullName>
    </submittedName>
</protein>
<gene>
    <name evidence="8" type="ORF">HNR50_003954</name>
</gene>
<dbReference type="EMBL" id="JACHGJ010000010">
    <property type="protein sequence ID" value="MBB6482265.1"/>
    <property type="molecule type" value="Genomic_DNA"/>
</dbReference>
<dbReference type="SUPFAM" id="SSF48452">
    <property type="entry name" value="TPR-like"/>
    <property type="match status" value="1"/>
</dbReference>
<keyword evidence="6" id="KW-0482">Metalloprotease</keyword>
<dbReference type="AlphaFoldDB" id="A0A841RDX6"/>
<dbReference type="InterPro" id="IPR024079">
    <property type="entry name" value="MetalloPept_cat_dom_sf"/>
</dbReference>
<evidence type="ECO:0000256" key="3">
    <source>
        <dbReference type="ARBA" id="ARBA00022723"/>
    </source>
</evidence>
<dbReference type="InterPro" id="IPR019734">
    <property type="entry name" value="TPR_rpt"/>
</dbReference>
<dbReference type="PROSITE" id="PS50005">
    <property type="entry name" value="TPR"/>
    <property type="match status" value="1"/>
</dbReference>
<name>A0A841RDX6_9SPIO</name>
<evidence type="ECO:0000256" key="2">
    <source>
        <dbReference type="ARBA" id="ARBA00022670"/>
    </source>
</evidence>
<feature type="repeat" description="TPR" evidence="7">
    <location>
        <begin position="55"/>
        <end position="88"/>
    </location>
</feature>
<dbReference type="GO" id="GO:0046872">
    <property type="term" value="F:metal ion binding"/>
    <property type="evidence" value="ECO:0007669"/>
    <property type="project" value="UniProtKB-KW"/>
</dbReference>
<keyword evidence="7" id="KW-0802">TPR repeat</keyword>
<keyword evidence="3" id="KW-0479">Metal-binding</keyword>
<evidence type="ECO:0000313" key="8">
    <source>
        <dbReference type="EMBL" id="MBB6482265.1"/>
    </source>
</evidence>
<comment type="caution">
    <text evidence="8">The sequence shown here is derived from an EMBL/GenBank/DDBJ whole genome shotgun (WGS) entry which is preliminary data.</text>
</comment>
<dbReference type="GO" id="GO:0008237">
    <property type="term" value="F:metallopeptidase activity"/>
    <property type="evidence" value="ECO:0007669"/>
    <property type="project" value="UniProtKB-KW"/>
</dbReference>
<dbReference type="SMART" id="SM00028">
    <property type="entry name" value="TPR"/>
    <property type="match status" value="1"/>
</dbReference>
<proteinExistence type="predicted"/>
<evidence type="ECO:0000256" key="4">
    <source>
        <dbReference type="ARBA" id="ARBA00022801"/>
    </source>
</evidence>
<evidence type="ECO:0000256" key="1">
    <source>
        <dbReference type="ARBA" id="ARBA00001947"/>
    </source>
</evidence>
<dbReference type="InterPro" id="IPR012962">
    <property type="entry name" value="Pept_M54_archaemetzincn"/>
</dbReference>